<dbReference type="RefSeq" id="WP_128929652.1">
    <property type="nucleotide sequence ID" value="NZ_JAKLTY010000014.1"/>
</dbReference>
<reference evidence="2" key="1">
    <citation type="submission" date="2022-01" db="EMBL/GenBank/DDBJ databases">
        <title>Genome sequnece data of strain Bradyrhizobium sp. nov.</title>
        <authorList>
            <person name="Zhang J."/>
        </authorList>
    </citation>
    <scope>NUCLEOTIDE SEQUENCE</scope>
    <source>
        <strain evidence="3">WYCCWR 12774</strain>
        <strain evidence="2">WYCCWR 13023</strain>
    </source>
</reference>
<dbReference type="EMBL" id="JAKLTY010000014">
    <property type="protein sequence ID" value="MCG2629362.1"/>
    <property type="molecule type" value="Genomic_DNA"/>
</dbReference>
<dbReference type="Proteomes" id="UP001139054">
    <property type="component" value="Unassembled WGS sequence"/>
</dbReference>
<organism evidence="2 5">
    <name type="scientific">Bradyrhizobium zhengyangense</name>
    <dbReference type="NCBI Taxonomy" id="2911009"/>
    <lineage>
        <taxon>Bacteria</taxon>
        <taxon>Pseudomonadati</taxon>
        <taxon>Pseudomonadota</taxon>
        <taxon>Alphaproteobacteria</taxon>
        <taxon>Hyphomicrobiales</taxon>
        <taxon>Nitrobacteraceae</taxon>
        <taxon>Bradyrhizobium</taxon>
    </lineage>
</organism>
<dbReference type="EMBL" id="JAKLUA010000011">
    <property type="protein sequence ID" value="MCG2670876.1"/>
    <property type="molecule type" value="Genomic_DNA"/>
</dbReference>
<accession>A0A9X1R8Q0</accession>
<protein>
    <submittedName>
        <fullName evidence="2">Uncharacterized protein</fullName>
    </submittedName>
</protein>
<gene>
    <name evidence="3" type="ORF">L6637_28305</name>
    <name evidence="2" type="ORF">L6654_22250</name>
</gene>
<dbReference type="GeneID" id="39480931"/>
<evidence type="ECO:0000313" key="3">
    <source>
        <dbReference type="EMBL" id="MCG2670876.1"/>
    </source>
</evidence>
<dbReference type="AlphaFoldDB" id="A0A9X1R8Q0"/>
<dbReference type="Proteomes" id="UP001139012">
    <property type="component" value="Unassembled WGS sequence"/>
</dbReference>
<keyword evidence="4" id="KW-1185">Reference proteome</keyword>
<sequence length="105" mass="12254">MRSLLPSDEFERLCADVKWEWLADLGASVGRTRRSYSSSDQAGMYRDFRDSLEAAAKYFWDDDALQAALSTALRRMDEMIYEDEDQRPPRGEAKLSNLRRRSPER</sequence>
<proteinExistence type="predicted"/>
<name>A0A9X1R8Q0_9BRAD</name>
<evidence type="ECO:0000256" key="1">
    <source>
        <dbReference type="SAM" id="MobiDB-lite"/>
    </source>
</evidence>
<comment type="caution">
    <text evidence="2">The sequence shown here is derived from an EMBL/GenBank/DDBJ whole genome shotgun (WGS) entry which is preliminary data.</text>
</comment>
<evidence type="ECO:0000313" key="5">
    <source>
        <dbReference type="Proteomes" id="UP001139054"/>
    </source>
</evidence>
<evidence type="ECO:0000313" key="4">
    <source>
        <dbReference type="Proteomes" id="UP001139012"/>
    </source>
</evidence>
<evidence type="ECO:0000313" key="2">
    <source>
        <dbReference type="EMBL" id="MCG2629362.1"/>
    </source>
</evidence>
<feature type="region of interest" description="Disordered" evidence="1">
    <location>
        <begin position="79"/>
        <end position="105"/>
    </location>
</feature>